<keyword evidence="2" id="KW-1185">Reference proteome</keyword>
<gene>
    <name evidence="1" type="ORF">TSUD_374330</name>
</gene>
<proteinExistence type="predicted"/>
<accession>A0A2Z6NZ73</accession>
<reference evidence="2" key="1">
    <citation type="journal article" date="2017" name="Front. Plant Sci.">
        <title>Climate Clever Clovers: New Paradigm to Reduce the Environmental Footprint of Ruminants by Breeding Low Methanogenic Forages Utilizing Haplotype Variation.</title>
        <authorList>
            <person name="Kaur P."/>
            <person name="Appels R."/>
            <person name="Bayer P.E."/>
            <person name="Keeble-Gagnere G."/>
            <person name="Wang J."/>
            <person name="Hirakawa H."/>
            <person name="Shirasawa K."/>
            <person name="Vercoe P."/>
            <person name="Stefanova K."/>
            <person name="Durmic Z."/>
            <person name="Nichols P."/>
            <person name="Revell C."/>
            <person name="Isobe S.N."/>
            <person name="Edwards D."/>
            <person name="Erskine W."/>
        </authorList>
    </citation>
    <scope>NUCLEOTIDE SEQUENCE [LARGE SCALE GENOMIC DNA]</scope>
    <source>
        <strain evidence="2">cv. Daliak</strain>
    </source>
</reference>
<sequence>MQQYGLVHGALVELQLIGMMHPLKLTIENLASMVAKYKKAPTFHHVIPISIGGMMQSFGN</sequence>
<dbReference type="EMBL" id="DF974560">
    <property type="protein sequence ID" value="GAU49414.1"/>
    <property type="molecule type" value="Genomic_DNA"/>
</dbReference>
<dbReference type="AlphaFoldDB" id="A0A2Z6NZ73"/>
<protein>
    <submittedName>
        <fullName evidence="1">Uncharacterized protein</fullName>
    </submittedName>
</protein>
<evidence type="ECO:0000313" key="2">
    <source>
        <dbReference type="Proteomes" id="UP000242715"/>
    </source>
</evidence>
<dbReference type="Proteomes" id="UP000242715">
    <property type="component" value="Unassembled WGS sequence"/>
</dbReference>
<organism evidence="1 2">
    <name type="scientific">Trifolium subterraneum</name>
    <name type="common">Subterranean clover</name>
    <dbReference type="NCBI Taxonomy" id="3900"/>
    <lineage>
        <taxon>Eukaryota</taxon>
        <taxon>Viridiplantae</taxon>
        <taxon>Streptophyta</taxon>
        <taxon>Embryophyta</taxon>
        <taxon>Tracheophyta</taxon>
        <taxon>Spermatophyta</taxon>
        <taxon>Magnoliopsida</taxon>
        <taxon>eudicotyledons</taxon>
        <taxon>Gunneridae</taxon>
        <taxon>Pentapetalae</taxon>
        <taxon>rosids</taxon>
        <taxon>fabids</taxon>
        <taxon>Fabales</taxon>
        <taxon>Fabaceae</taxon>
        <taxon>Papilionoideae</taxon>
        <taxon>50 kb inversion clade</taxon>
        <taxon>NPAAA clade</taxon>
        <taxon>Hologalegina</taxon>
        <taxon>IRL clade</taxon>
        <taxon>Trifolieae</taxon>
        <taxon>Trifolium</taxon>
    </lineage>
</organism>
<name>A0A2Z6NZ73_TRISU</name>
<evidence type="ECO:0000313" key="1">
    <source>
        <dbReference type="EMBL" id="GAU49414.1"/>
    </source>
</evidence>